<dbReference type="GO" id="GO:0016740">
    <property type="term" value="F:transferase activity"/>
    <property type="evidence" value="ECO:0007669"/>
    <property type="project" value="UniProtKB-KW"/>
</dbReference>
<keyword evidence="2" id="KW-0808">Transferase</keyword>
<gene>
    <name evidence="2" type="ORF">F6J89_31130</name>
</gene>
<reference evidence="2" key="1">
    <citation type="submission" date="2019-11" db="EMBL/GenBank/DDBJ databases">
        <title>Genomic insights into an expanded diversity of filamentous marine cyanobacteria reveals the extraordinary biosynthetic potential of Moorea and Okeania.</title>
        <authorList>
            <person name="Ferreira Leao T."/>
            <person name="Wang M."/>
            <person name="Moss N."/>
            <person name="Da Silva R."/>
            <person name="Sanders J."/>
            <person name="Nurk S."/>
            <person name="Gurevich A."/>
            <person name="Humphrey G."/>
            <person name="Reher R."/>
            <person name="Zhu Q."/>
            <person name="Belda-Ferre P."/>
            <person name="Glukhov E."/>
            <person name="Rex R."/>
            <person name="Dorrestein P.C."/>
            <person name="Knight R."/>
            <person name="Pevzner P."/>
            <person name="Gerwick W.H."/>
            <person name="Gerwick L."/>
        </authorList>
    </citation>
    <scope>NUCLEOTIDE SEQUENCE</scope>
    <source>
        <strain evidence="2">SIO1C4</strain>
    </source>
</reference>
<dbReference type="InterPro" id="IPR007345">
    <property type="entry name" value="Polysacch_pyruvyl_Trfase"/>
</dbReference>
<proteinExistence type="predicted"/>
<dbReference type="Pfam" id="PF04230">
    <property type="entry name" value="PS_pyruv_trans"/>
    <property type="match status" value="1"/>
</dbReference>
<comment type="caution">
    <text evidence="2">The sequence shown here is derived from an EMBL/GenBank/DDBJ whole genome shotgun (WGS) entry which is preliminary data.</text>
</comment>
<accession>A0A6B3NJJ8</accession>
<sequence length="308" mass="35229">MKLFYYQRRDRATNFGDALNPWLWNQLLPGVFDEDETTAFIGIGTVINNLLPSRVPNAREIVIFSSGVGYEKGIPVIDDTWKIYCLRGPLSTQKLGLDASVAVVDGAILLRRLWQPPESNKVNRWAFMPHIHHANFGNAVWKSICAEIGVDYIDPRWSVEQVLSAINQTEVLLAEAMHGAIAAEALRVPWVPISTSARILPFKWYDWCASIDVEYQPRYVTPMLDVYPAVARGVRSSLVATRHWLNWLQQDRMRSVLKMSGDKQKLMATQLMRIIKTARPVLSSDRKIEQLTVKLEERLDQFKADHDR</sequence>
<protein>
    <submittedName>
        <fullName evidence="2">Polysaccharide pyruvyl transferase family protein</fullName>
    </submittedName>
</protein>
<dbReference type="EMBL" id="JAAHFQ010000996">
    <property type="protein sequence ID" value="NER31940.1"/>
    <property type="molecule type" value="Genomic_DNA"/>
</dbReference>
<organism evidence="2">
    <name type="scientific">Symploca sp. SIO1C4</name>
    <dbReference type="NCBI Taxonomy" id="2607765"/>
    <lineage>
        <taxon>Bacteria</taxon>
        <taxon>Bacillati</taxon>
        <taxon>Cyanobacteriota</taxon>
        <taxon>Cyanophyceae</taxon>
        <taxon>Coleofasciculales</taxon>
        <taxon>Coleofasciculaceae</taxon>
        <taxon>Symploca</taxon>
    </lineage>
</organism>
<dbReference type="AlphaFoldDB" id="A0A6B3NJJ8"/>
<name>A0A6B3NJJ8_9CYAN</name>
<evidence type="ECO:0000313" key="2">
    <source>
        <dbReference type="EMBL" id="NER31940.1"/>
    </source>
</evidence>
<evidence type="ECO:0000259" key="1">
    <source>
        <dbReference type="Pfam" id="PF04230"/>
    </source>
</evidence>
<feature type="domain" description="Polysaccharide pyruvyl transferase" evidence="1">
    <location>
        <begin position="81"/>
        <end position="196"/>
    </location>
</feature>